<dbReference type="GO" id="GO:0043565">
    <property type="term" value="F:sequence-specific DNA binding"/>
    <property type="evidence" value="ECO:0007669"/>
    <property type="project" value="TreeGrafter"/>
</dbReference>
<dbReference type="OrthoDB" id="9794403at2"/>
<reference evidence="2 3" key="1">
    <citation type="submission" date="2016-10" db="EMBL/GenBank/DDBJ databases">
        <authorList>
            <person name="de Groot N.N."/>
        </authorList>
    </citation>
    <scope>NUCLEOTIDE SEQUENCE [LARGE SCALE GENOMIC DNA]</scope>
    <source>
        <strain evidence="2 3">DSM 100674</strain>
    </source>
</reference>
<dbReference type="GO" id="GO:0004803">
    <property type="term" value="F:transposase activity"/>
    <property type="evidence" value="ECO:0007669"/>
    <property type="project" value="InterPro"/>
</dbReference>
<protein>
    <submittedName>
        <fullName evidence="2">Putative transposase</fullName>
    </submittedName>
</protein>
<dbReference type="SMART" id="SM01321">
    <property type="entry name" value="Y1_Tnp"/>
    <property type="match status" value="1"/>
</dbReference>
<accession>A0A1H7T357</accession>
<name>A0A1H7T357_9RHOB</name>
<keyword evidence="3" id="KW-1185">Reference proteome</keyword>
<dbReference type="Gene3D" id="3.30.70.1290">
    <property type="entry name" value="Transposase IS200-like"/>
    <property type="match status" value="1"/>
</dbReference>
<dbReference type="RefSeq" id="WP_093037498.1">
    <property type="nucleotide sequence ID" value="NZ_FOAG01000008.1"/>
</dbReference>
<dbReference type="NCBIfam" id="NF047646">
    <property type="entry name" value="REP_Tyr_transpos"/>
    <property type="match status" value="1"/>
</dbReference>
<sequence length="191" mass="21883">MSGYLRPRRSGATVFFTVALAARGSRVLVEEIAHLRAAVRVTMAERPFDVGAWVVLPDHLHAVWTLPDGDSDYSTRWGAIKARFTMGLRRAGFTPPSRFPVVQSGRYAGVNPGLRHDKGEVAIWQRRFWEHHIRDEADHVAHIRYCWANPVKHGFVTQPRDWPYSSIYRDIRLGRVEPEWARAVPEGRFGE</sequence>
<evidence type="ECO:0000313" key="2">
    <source>
        <dbReference type="EMBL" id="SEL79158.1"/>
    </source>
</evidence>
<dbReference type="InterPro" id="IPR052715">
    <property type="entry name" value="RAYT_transposase"/>
</dbReference>
<dbReference type="Proteomes" id="UP000199582">
    <property type="component" value="Unassembled WGS sequence"/>
</dbReference>
<gene>
    <name evidence="2" type="ORF">SAMN05443999_10844</name>
</gene>
<dbReference type="InterPro" id="IPR036515">
    <property type="entry name" value="Transposase_17_sf"/>
</dbReference>
<dbReference type="GO" id="GO:0006313">
    <property type="term" value="P:DNA transposition"/>
    <property type="evidence" value="ECO:0007669"/>
    <property type="project" value="InterPro"/>
</dbReference>
<dbReference type="AlphaFoldDB" id="A0A1H7T357"/>
<evidence type="ECO:0000259" key="1">
    <source>
        <dbReference type="SMART" id="SM01321"/>
    </source>
</evidence>
<feature type="domain" description="Transposase IS200-like" evidence="1">
    <location>
        <begin position="9"/>
        <end position="149"/>
    </location>
</feature>
<dbReference type="PANTHER" id="PTHR36966:SF1">
    <property type="entry name" value="REP-ASSOCIATED TYROSINE TRANSPOSASE"/>
    <property type="match status" value="1"/>
</dbReference>
<proteinExistence type="predicted"/>
<dbReference type="PANTHER" id="PTHR36966">
    <property type="entry name" value="REP-ASSOCIATED TYROSINE TRANSPOSASE"/>
    <property type="match status" value="1"/>
</dbReference>
<dbReference type="STRING" id="1287727.SAMN05443999_10844"/>
<dbReference type="EMBL" id="FOAG01000008">
    <property type="protein sequence ID" value="SEL79158.1"/>
    <property type="molecule type" value="Genomic_DNA"/>
</dbReference>
<organism evidence="2 3">
    <name type="scientific">Roseovarius azorensis</name>
    <dbReference type="NCBI Taxonomy" id="1287727"/>
    <lineage>
        <taxon>Bacteria</taxon>
        <taxon>Pseudomonadati</taxon>
        <taxon>Pseudomonadota</taxon>
        <taxon>Alphaproteobacteria</taxon>
        <taxon>Rhodobacterales</taxon>
        <taxon>Roseobacteraceae</taxon>
        <taxon>Roseovarius</taxon>
    </lineage>
</organism>
<evidence type="ECO:0000313" key="3">
    <source>
        <dbReference type="Proteomes" id="UP000199582"/>
    </source>
</evidence>
<dbReference type="SUPFAM" id="SSF143422">
    <property type="entry name" value="Transposase IS200-like"/>
    <property type="match status" value="1"/>
</dbReference>
<dbReference type="InterPro" id="IPR002686">
    <property type="entry name" value="Transposase_17"/>
</dbReference>